<evidence type="ECO:0000259" key="12">
    <source>
        <dbReference type="PROSITE" id="PS51918"/>
    </source>
</evidence>
<evidence type="ECO:0000256" key="11">
    <source>
        <dbReference type="SAM" id="MobiDB-lite"/>
    </source>
</evidence>
<keyword evidence="14" id="KW-1185">Reference proteome</keyword>
<dbReference type="RefSeq" id="WP_269880363.1">
    <property type="nucleotide sequence ID" value="NZ_JAQAGZ010000003.1"/>
</dbReference>
<dbReference type="PANTHER" id="PTHR30352:SF5">
    <property type="entry name" value="PYRUVATE FORMATE-LYASE 1-ACTIVATING ENZYME"/>
    <property type="match status" value="1"/>
</dbReference>
<dbReference type="PANTHER" id="PTHR30352">
    <property type="entry name" value="PYRUVATE FORMATE-LYASE-ACTIVATING ENZYME"/>
    <property type="match status" value="1"/>
</dbReference>
<feature type="domain" description="Radical SAM core" evidence="12">
    <location>
        <begin position="15"/>
        <end position="239"/>
    </location>
</feature>
<dbReference type="Pfam" id="PF04055">
    <property type="entry name" value="Radical_SAM"/>
    <property type="match status" value="1"/>
</dbReference>
<dbReference type="NCBIfam" id="TIGR02493">
    <property type="entry name" value="PFLA"/>
    <property type="match status" value="1"/>
</dbReference>
<comment type="cofactor">
    <cofactor evidence="10">
        <name>[4Fe-4S] cluster</name>
        <dbReference type="ChEBI" id="CHEBI:49883"/>
    </cofactor>
    <text evidence="10">Binds 1 [4Fe-4S] cluster. The cluster is coordinated with 3 cysteines and an exchangeable S-adenosyl-L-methionine.</text>
</comment>
<dbReference type="PROSITE" id="PS01087">
    <property type="entry name" value="RADICAL_ACTIVATING"/>
    <property type="match status" value="1"/>
</dbReference>
<dbReference type="InterPro" id="IPR013785">
    <property type="entry name" value="Aldolase_TIM"/>
</dbReference>
<keyword evidence="13" id="KW-0670">Pyruvate</keyword>
<dbReference type="InterPro" id="IPR006638">
    <property type="entry name" value="Elp3/MiaA/NifB-like_rSAM"/>
</dbReference>
<dbReference type="PIRSF" id="PIRSF000371">
    <property type="entry name" value="PFL_act_enz"/>
    <property type="match status" value="1"/>
</dbReference>
<evidence type="ECO:0000313" key="14">
    <source>
        <dbReference type="Proteomes" id="UP001527882"/>
    </source>
</evidence>
<dbReference type="SFLD" id="SFLDS00029">
    <property type="entry name" value="Radical_SAM"/>
    <property type="match status" value="1"/>
</dbReference>
<dbReference type="Proteomes" id="UP001527882">
    <property type="component" value="Unassembled WGS sequence"/>
</dbReference>
<keyword evidence="7 10" id="KW-0560">Oxidoreductase</keyword>
<keyword evidence="9 10" id="KW-0411">Iron-sulfur</keyword>
<evidence type="ECO:0000256" key="7">
    <source>
        <dbReference type="ARBA" id="ARBA00023002"/>
    </source>
</evidence>
<dbReference type="InterPro" id="IPR001989">
    <property type="entry name" value="Radical_activat_CS"/>
</dbReference>
<evidence type="ECO:0000256" key="10">
    <source>
        <dbReference type="RuleBase" id="RU362053"/>
    </source>
</evidence>
<dbReference type="InterPro" id="IPR012838">
    <property type="entry name" value="PFL1_activating"/>
</dbReference>
<comment type="function">
    <text evidence="1 10">Activation of pyruvate formate-lyase under anaerobic conditions by generation of an organic free radical, using S-adenosylmethionine and reduced flavodoxin as cosubstrates to produce 5'-deoxy-adenosine.</text>
</comment>
<comment type="similarity">
    <text evidence="2 10">Belongs to the organic radical-activating enzymes family.</text>
</comment>
<sequence length="248" mass="27979">MTTARIHSIDTFGTVDGPGIRFVLFLQGCALACQFCHNPDTWDPEKGRSADVEEILEELELYLPYYRSSGGGITVTGGEPTLQASFVAQLFRECKRRFGLTTALDTSGFCDPDHAEELLEATDLVLLDLKHIRREKHIELTGQPNDRILRFARRLSDRRQRMWIRHVLLPGINDSAGDLMALGAFIGTLNSVEEIEVIPYHRMGVYKWQQLGLAYPLEGVPQPGESEVRRAQDFIERGRKGSVDRPQP</sequence>
<dbReference type="SUPFAM" id="SSF102114">
    <property type="entry name" value="Radical SAM enzymes"/>
    <property type="match status" value="1"/>
</dbReference>
<dbReference type="EMBL" id="JAQAGZ010000003">
    <property type="protein sequence ID" value="MCZ8511972.1"/>
    <property type="molecule type" value="Genomic_DNA"/>
</dbReference>
<feature type="compositionally biased region" description="Basic and acidic residues" evidence="11">
    <location>
        <begin position="226"/>
        <end position="248"/>
    </location>
</feature>
<dbReference type="InterPro" id="IPR012839">
    <property type="entry name" value="Organic_radical_activase"/>
</dbReference>
<dbReference type="InterPro" id="IPR007197">
    <property type="entry name" value="rSAM"/>
</dbReference>
<dbReference type="CDD" id="cd01335">
    <property type="entry name" value="Radical_SAM"/>
    <property type="match status" value="1"/>
</dbReference>
<keyword evidence="8 10" id="KW-0408">Iron</keyword>
<dbReference type="InterPro" id="IPR058240">
    <property type="entry name" value="rSAM_sf"/>
</dbReference>
<evidence type="ECO:0000256" key="4">
    <source>
        <dbReference type="ARBA" id="ARBA00022485"/>
    </source>
</evidence>
<keyword evidence="10" id="KW-0963">Cytoplasm</keyword>
<comment type="catalytic activity">
    <reaction evidence="10">
        <text>glycyl-[formate C-acetyltransferase] + reduced [flavodoxin] + S-adenosyl-L-methionine = glycin-2-yl radical-[formate C-acetyltransferase] + semiquinone [flavodoxin] + 5'-deoxyadenosine + L-methionine + H(+)</text>
        <dbReference type="Rhea" id="RHEA:19225"/>
        <dbReference type="Rhea" id="RHEA-COMP:10622"/>
        <dbReference type="Rhea" id="RHEA-COMP:12190"/>
        <dbReference type="Rhea" id="RHEA-COMP:12191"/>
        <dbReference type="Rhea" id="RHEA-COMP:14480"/>
        <dbReference type="ChEBI" id="CHEBI:15378"/>
        <dbReference type="ChEBI" id="CHEBI:17319"/>
        <dbReference type="ChEBI" id="CHEBI:29947"/>
        <dbReference type="ChEBI" id="CHEBI:32722"/>
        <dbReference type="ChEBI" id="CHEBI:57618"/>
        <dbReference type="ChEBI" id="CHEBI:57844"/>
        <dbReference type="ChEBI" id="CHEBI:59789"/>
        <dbReference type="ChEBI" id="CHEBI:140311"/>
        <dbReference type="EC" id="1.97.1.4"/>
    </reaction>
</comment>
<evidence type="ECO:0000256" key="6">
    <source>
        <dbReference type="ARBA" id="ARBA00022723"/>
    </source>
</evidence>
<keyword evidence="4 10" id="KW-0004">4Fe-4S</keyword>
<keyword evidence="5 10" id="KW-0949">S-adenosyl-L-methionine</keyword>
<dbReference type="GO" id="GO:0043365">
    <property type="term" value="F:[formate-C-acetyltransferase]-activating enzyme activity"/>
    <property type="evidence" value="ECO:0007669"/>
    <property type="project" value="UniProtKB-EC"/>
</dbReference>
<evidence type="ECO:0000256" key="2">
    <source>
        <dbReference type="ARBA" id="ARBA00009777"/>
    </source>
</evidence>
<organism evidence="13 14">
    <name type="scientific">Paenibacillus gyeongsangnamensis</name>
    <dbReference type="NCBI Taxonomy" id="3388067"/>
    <lineage>
        <taxon>Bacteria</taxon>
        <taxon>Bacillati</taxon>
        <taxon>Bacillota</taxon>
        <taxon>Bacilli</taxon>
        <taxon>Bacillales</taxon>
        <taxon>Paenibacillaceae</taxon>
        <taxon>Paenibacillus</taxon>
    </lineage>
</organism>
<feature type="region of interest" description="Disordered" evidence="11">
    <location>
        <begin position="223"/>
        <end position="248"/>
    </location>
</feature>
<dbReference type="SFLD" id="SFLDG01066">
    <property type="entry name" value="organic_radical-activating_enz"/>
    <property type="match status" value="1"/>
</dbReference>
<keyword evidence="6 10" id="KW-0479">Metal-binding</keyword>
<dbReference type="Gene3D" id="3.20.20.70">
    <property type="entry name" value="Aldolase class I"/>
    <property type="match status" value="1"/>
</dbReference>
<dbReference type="PROSITE" id="PS51918">
    <property type="entry name" value="RADICAL_SAM"/>
    <property type="match status" value="1"/>
</dbReference>
<dbReference type="EC" id="1.97.1.4" evidence="10"/>
<protein>
    <recommendedName>
        <fullName evidence="3 10">Pyruvate formate-lyase-activating enzyme</fullName>
        <ecNumber evidence="10">1.97.1.4</ecNumber>
    </recommendedName>
</protein>
<evidence type="ECO:0000313" key="13">
    <source>
        <dbReference type="EMBL" id="MCZ8511972.1"/>
    </source>
</evidence>
<comment type="caution">
    <text evidence="13">The sequence shown here is derived from an EMBL/GenBank/DDBJ whole genome shotgun (WGS) entry which is preliminary data.</text>
</comment>
<comment type="subcellular location">
    <subcellularLocation>
        <location evidence="10">Cytoplasm</location>
    </subcellularLocation>
</comment>
<gene>
    <name evidence="13" type="primary">pflA</name>
    <name evidence="13" type="ORF">O9H85_05945</name>
</gene>
<name>A0ABT4Q5A5_9BACL</name>
<evidence type="ECO:0000256" key="8">
    <source>
        <dbReference type="ARBA" id="ARBA00023004"/>
    </source>
</evidence>
<accession>A0ABT4Q5A5</accession>
<reference evidence="13 14" key="1">
    <citation type="submission" date="2022-12" db="EMBL/GenBank/DDBJ databases">
        <title>Draft genome sequence of Paenibacillus sp. dW9.</title>
        <authorList>
            <person name="Choi E.-W."/>
            <person name="Kim D.-U."/>
        </authorList>
    </citation>
    <scope>NUCLEOTIDE SEQUENCE [LARGE SCALE GENOMIC DNA]</scope>
    <source>
        <strain evidence="14">dW9</strain>
    </source>
</reference>
<proteinExistence type="inferred from homology"/>
<dbReference type="InterPro" id="IPR034457">
    <property type="entry name" value="Organic_radical-activating"/>
</dbReference>
<evidence type="ECO:0000256" key="1">
    <source>
        <dbReference type="ARBA" id="ARBA00003141"/>
    </source>
</evidence>
<evidence type="ECO:0000256" key="5">
    <source>
        <dbReference type="ARBA" id="ARBA00022691"/>
    </source>
</evidence>
<evidence type="ECO:0000256" key="9">
    <source>
        <dbReference type="ARBA" id="ARBA00023014"/>
    </source>
</evidence>
<evidence type="ECO:0000256" key="3">
    <source>
        <dbReference type="ARBA" id="ARBA00021356"/>
    </source>
</evidence>
<dbReference type="SMART" id="SM00729">
    <property type="entry name" value="Elp3"/>
    <property type="match status" value="1"/>
</dbReference>